<evidence type="ECO:0000313" key="5">
    <source>
        <dbReference type="EMBL" id="KFM95404.1"/>
    </source>
</evidence>
<dbReference type="CDD" id="cd07377">
    <property type="entry name" value="WHTH_GntR"/>
    <property type="match status" value="1"/>
</dbReference>
<dbReference type="InterPro" id="IPR011711">
    <property type="entry name" value="GntR_C"/>
</dbReference>
<keyword evidence="7" id="KW-1185">Reference proteome</keyword>
<dbReference type="HOGENOM" id="CLU_017584_9_1_9"/>
<evidence type="ECO:0000313" key="6">
    <source>
        <dbReference type="EMBL" id="MUG24696.1"/>
    </source>
</evidence>
<feature type="domain" description="HTH gntR-type" evidence="4">
    <location>
        <begin position="5"/>
        <end position="73"/>
    </location>
</feature>
<dbReference type="EMBL" id="JMQA01000042">
    <property type="protein sequence ID" value="KFM95404.1"/>
    <property type="molecule type" value="Genomic_DNA"/>
</dbReference>
<dbReference type="SUPFAM" id="SSF46785">
    <property type="entry name" value="Winged helix' DNA-binding domain"/>
    <property type="match status" value="1"/>
</dbReference>
<dbReference type="Proteomes" id="UP000029278">
    <property type="component" value="Unassembled WGS sequence"/>
</dbReference>
<dbReference type="STRING" id="44252.DJ90_5489"/>
<dbReference type="Proteomes" id="UP000442469">
    <property type="component" value="Unassembled WGS sequence"/>
</dbReference>
<dbReference type="GO" id="GO:0003700">
    <property type="term" value="F:DNA-binding transcription factor activity"/>
    <property type="evidence" value="ECO:0007669"/>
    <property type="project" value="InterPro"/>
</dbReference>
<protein>
    <submittedName>
        <fullName evidence="6">FCD domain-containing protein</fullName>
    </submittedName>
    <submittedName>
        <fullName evidence="5">HTH-type transcriptional regulator lutR</fullName>
    </submittedName>
</protein>
<dbReference type="InterPro" id="IPR036388">
    <property type="entry name" value="WH-like_DNA-bd_sf"/>
</dbReference>
<dbReference type="SMART" id="SM00345">
    <property type="entry name" value="HTH_GNTR"/>
    <property type="match status" value="1"/>
</dbReference>
<gene>
    <name evidence="5" type="primary">lutR</name>
    <name evidence="5" type="ORF">DJ90_5489</name>
    <name evidence="6" type="ORF">GNQ08_20210</name>
</gene>
<dbReference type="Pfam" id="PF00392">
    <property type="entry name" value="GntR"/>
    <property type="match status" value="1"/>
</dbReference>
<keyword evidence="1" id="KW-0805">Transcription regulation</keyword>
<dbReference type="OrthoDB" id="214086at2"/>
<dbReference type="SUPFAM" id="SSF48008">
    <property type="entry name" value="GntR ligand-binding domain-like"/>
    <property type="match status" value="1"/>
</dbReference>
<reference evidence="5 7" key="1">
    <citation type="submission" date="2014-04" db="EMBL/GenBank/DDBJ databases">
        <authorList>
            <person name="Bishop-Lilly K.A."/>
            <person name="Broomall S.M."/>
            <person name="Chain P.S."/>
            <person name="Chertkov O."/>
            <person name="Coyne S.R."/>
            <person name="Daligault H.E."/>
            <person name="Davenport K.W."/>
            <person name="Erkkila T."/>
            <person name="Frey K.G."/>
            <person name="Gibbons H.S."/>
            <person name="Gu W."/>
            <person name="Jaissle J."/>
            <person name="Johnson S.L."/>
            <person name="Koroleva G.I."/>
            <person name="Ladner J.T."/>
            <person name="Lo C.-C."/>
            <person name="Minogue T.D."/>
            <person name="Munk C."/>
            <person name="Palacios G.F."/>
            <person name="Redden C.L."/>
            <person name="Rosenzweig C.N."/>
            <person name="Scholz M.B."/>
            <person name="Teshima H."/>
            <person name="Xu Y."/>
        </authorList>
    </citation>
    <scope>NUCLEOTIDE SEQUENCE [LARGE SCALE GENOMIC DNA]</scope>
    <source>
        <strain evidence="5 7">8244</strain>
    </source>
</reference>
<dbReference type="InterPro" id="IPR008920">
    <property type="entry name" value="TF_FadR/GntR_C"/>
</dbReference>
<dbReference type="GeneID" id="77007699"/>
<dbReference type="Gene3D" id="1.10.10.10">
    <property type="entry name" value="Winged helix-like DNA-binding domain superfamily/Winged helix DNA-binding domain"/>
    <property type="match status" value="1"/>
</dbReference>
<dbReference type="Gene3D" id="1.20.120.530">
    <property type="entry name" value="GntR ligand-binding domain-like"/>
    <property type="match status" value="1"/>
</dbReference>
<evidence type="ECO:0000256" key="2">
    <source>
        <dbReference type="ARBA" id="ARBA00023125"/>
    </source>
</evidence>
<dbReference type="PRINTS" id="PR00035">
    <property type="entry name" value="HTHGNTR"/>
</dbReference>
<dbReference type="AlphaFoldDB" id="A0A090YA93"/>
<dbReference type="InterPro" id="IPR036390">
    <property type="entry name" value="WH_DNA-bd_sf"/>
</dbReference>
<dbReference type="PATRIC" id="fig|44252.3.peg.5215"/>
<dbReference type="PANTHER" id="PTHR43537">
    <property type="entry name" value="TRANSCRIPTIONAL REGULATOR, GNTR FAMILY"/>
    <property type="match status" value="1"/>
</dbReference>
<keyword evidence="3" id="KW-0804">Transcription</keyword>
<reference evidence="6 8" key="2">
    <citation type="submission" date="2019-11" db="EMBL/GenBank/DDBJ databases">
        <title>Draft genome sequences of five Paenibacillus species of dairy origin.</title>
        <authorList>
            <person name="Olajide A.M."/>
            <person name="Chen S."/>
            <person name="Lapointe G."/>
        </authorList>
    </citation>
    <scope>NUCLEOTIDE SEQUENCE [LARGE SCALE GENOMIC DNA]</scope>
    <source>
        <strain evidence="6 8">3CT49</strain>
    </source>
</reference>
<keyword evidence="2" id="KW-0238">DNA-binding</keyword>
<dbReference type="InterPro" id="IPR000524">
    <property type="entry name" value="Tscrpt_reg_HTH_GntR"/>
</dbReference>
<evidence type="ECO:0000256" key="1">
    <source>
        <dbReference type="ARBA" id="ARBA00023015"/>
    </source>
</evidence>
<comment type="caution">
    <text evidence="5">The sequence shown here is derived from an EMBL/GenBank/DDBJ whole genome shotgun (WGS) entry which is preliminary data.</text>
</comment>
<accession>A0A090YA93</accession>
<evidence type="ECO:0000259" key="4">
    <source>
        <dbReference type="PROSITE" id="PS50949"/>
    </source>
</evidence>
<name>A0A090YA93_PAEMA</name>
<evidence type="ECO:0000256" key="3">
    <source>
        <dbReference type="ARBA" id="ARBA00023163"/>
    </source>
</evidence>
<organism evidence="5 7">
    <name type="scientific">Paenibacillus macerans</name>
    <name type="common">Bacillus macerans</name>
    <dbReference type="NCBI Taxonomy" id="44252"/>
    <lineage>
        <taxon>Bacteria</taxon>
        <taxon>Bacillati</taxon>
        <taxon>Bacillota</taxon>
        <taxon>Bacilli</taxon>
        <taxon>Bacillales</taxon>
        <taxon>Paenibacillaceae</taxon>
        <taxon>Paenibacillus</taxon>
    </lineage>
</organism>
<dbReference type="PROSITE" id="PS50949">
    <property type="entry name" value="HTH_GNTR"/>
    <property type="match status" value="1"/>
</dbReference>
<dbReference type="RefSeq" id="WP_051985495.1">
    <property type="nucleotide sequence ID" value="NZ_BGML01000031.1"/>
</dbReference>
<dbReference type="SMART" id="SM00895">
    <property type="entry name" value="FCD"/>
    <property type="match status" value="1"/>
</dbReference>
<sequence>MELGRKNYDIMIEELQRIIESGLVKPGEKLDTIENLAKRYRVGRSTVREAISHLKARGLIETRQGGGTYVRAQALETMEARQIANRQELVQLLQVRKILEIGSIELAAEYRSEADLDELARIVSLMEEAIGNEETSRVHDVNFHFAIAKATRNPLLQQMMETISAMMTRTIRDSRSLWLFSEKESAHRLFQEHYQMLLAIREQDRRGAVDIMNAHLTKVGNALIGASAAPGAEQTD</sequence>
<proteinExistence type="predicted"/>
<evidence type="ECO:0000313" key="8">
    <source>
        <dbReference type="Proteomes" id="UP000442469"/>
    </source>
</evidence>
<dbReference type="GO" id="GO:0003677">
    <property type="term" value="F:DNA binding"/>
    <property type="evidence" value="ECO:0007669"/>
    <property type="project" value="UniProtKB-KW"/>
</dbReference>
<dbReference type="EMBL" id="WNZZ01000017">
    <property type="protein sequence ID" value="MUG24696.1"/>
    <property type="molecule type" value="Genomic_DNA"/>
</dbReference>
<dbReference type="Pfam" id="PF07729">
    <property type="entry name" value="FCD"/>
    <property type="match status" value="1"/>
</dbReference>
<evidence type="ECO:0000313" key="7">
    <source>
        <dbReference type="Proteomes" id="UP000029278"/>
    </source>
</evidence>
<dbReference type="PANTHER" id="PTHR43537:SF5">
    <property type="entry name" value="UXU OPERON TRANSCRIPTIONAL REGULATOR"/>
    <property type="match status" value="1"/>
</dbReference>